<sequence>MDLQHFLILVFLLNVAVAKKRYQTVTCETRGNDITTAVFRAICPSGCANYSIYSLWGTKRYTGDSRICSAAIHYGKITDEQGGRVRIVSKWGNIKCKGSFRNGVQSVGKNKWKGRYFHFKRPQRCLQQDIVTSAPVYKTRCPRGCEYRMNEVLGTPTQYSSRSSVCSAAIHAGEINEGEGGIVTVYKVKPVPTRENTTWIDFYESSQRGWLESRPGTFFQSSFTFDVNRIQCSKDAVGINGSF</sequence>
<dbReference type="OMA" id="RENTTWI"/>
<dbReference type="Ensembl" id="ENSCINT00000032155.1">
    <property type="protein sequence ID" value="ENSCINP00000036121.1"/>
    <property type="gene ID" value="ENSCING00000021253.1"/>
</dbReference>
<evidence type="ECO:0000256" key="2">
    <source>
        <dbReference type="ARBA" id="ARBA00022525"/>
    </source>
</evidence>
<dbReference type="GeneTree" id="ENSGT00530000064204"/>
<keyword evidence="3 6" id="KW-0732">Signal</keyword>
<keyword evidence="5" id="KW-1015">Disulfide bond</keyword>
<evidence type="ECO:0000313" key="8">
    <source>
        <dbReference type="Ensembl" id="ENSCINP00000036121.1"/>
    </source>
</evidence>
<dbReference type="PANTHER" id="PTHR31331">
    <property type="entry name" value="LCCL DOMAIN PROTEIN (AFU_ORTHOLOGUE AFUA_5G08630)"/>
    <property type="match status" value="1"/>
</dbReference>
<feature type="signal peptide" evidence="6">
    <location>
        <begin position="1"/>
        <end position="18"/>
    </location>
</feature>
<feature type="domain" description="LCCL" evidence="7">
    <location>
        <begin position="21"/>
        <end position="116"/>
    </location>
</feature>
<evidence type="ECO:0000313" key="9">
    <source>
        <dbReference type="Proteomes" id="UP000008144"/>
    </source>
</evidence>
<dbReference type="SUPFAM" id="SSF69848">
    <property type="entry name" value="LCCL domain"/>
    <property type="match status" value="2"/>
</dbReference>
<dbReference type="InterPro" id="IPR051957">
    <property type="entry name" value="CRISP-LCCL_domain"/>
</dbReference>
<dbReference type="EMBL" id="EAAA01002456">
    <property type="status" value="NOT_ANNOTATED_CDS"/>
    <property type="molecule type" value="Genomic_DNA"/>
</dbReference>
<reference evidence="9" key="1">
    <citation type="journal article" date="2002" name="Science">
        <title>The draft genome of Ciona intestinalis: insights into chordate and vertebrate origins.</title>
        <authorList>
            <person name="Dehal P."/>
            <person name="Satou Y."/>
            <person name="Campbell R.K."/>
            <person name="Chapman J."/>
            <person name="Degnan B."/>
            <person name="De Tomaso A."/>
            <person name="Davidson B."/>
            <person name="Di Gregorio A."/>
            <person name="Gelpke M."/>
            <person name="Goodstein D.M."/>
            <person name="Harafuji N."/>
            <person name="Hastings K.E."/>
            <person name="Ho I."/>
            <person name="Hotta K."/>
            <person name="Huang W."/>
            <person name="Kawashima T."/>
            <person name="Lemaire P."/>
            <person name="Martinez D."/>
            <person name="Meinertzhagen I.A."/>
            <person name="Necula S."/>
            <person name="Nonaka M."/>
            <person name="Putnam N."/>
            <person name="Rash S."/>
            <person name="Saiga H."/>
            <person name="Satake M."/>
            <person name="Terry A."/>
            <person name="Yamada L."/>
            <person name="Wang H.G."/>
            <person name="Awazu S."/>
            <person name="Azumi K."/>
            <person name="Boore J."/>
            <person name="Branno M."/>
            <person name="Chin-Bow S."/>
            <person name="DeSantis R."/>
            <person name="Doyle S."/>
            <person name="Francino P."/>
            <person name="Keys D.N."/>
            <person name="Haga S."/>
            <person name="Hayashi H."/>
            <person name="Hino K."/>
            <person name="Imai K.S."/>
            <person name="Inaba K."/>
            <person name="Kano S."/>
            <person name="Kobayashi K."/>
            <person name="Kobayashi M."/>
            <person name="Lee B.I."/>
            <person name="Makabe K.W."/>
            <person name="Manohar C."/>
            <person name="Matassi G."/>
            <person name="Medina M."/>
            <person name="Mochizuki Y."/>
            <person name="Mount S."/>
            <person name="Morishita T."/>
            <person name="Miura S."/>
            <person name="Nakayama A."/>
            <person name="Nishizaka S."/>
            <person name="Nomoto H."/>
            <person name="Ohta F."/>
            <person name="Oishi K."/>
            <person name="Rigoutsos I."/>
            <person name="Sano M."/>
            <person name="Sasaki A."/>
            <person name="Sasakura Y."/>
            <person name="Shoguchi E."/>
            <person name="Shin-i T."/>
            <person name="Spagnuolo A."/>
            <person name="Stainier D."/>
            <person name="Suzuki M.M."/>
            <person name="Tassy O."/>
            <person name="Takatori N."/>
            <person name="Tokuoka M."/>
            <person name="Yagi K."/>
            <person name="Yoshizaki F."/>
            <person name="Wada S."/>
            <person name="Zhang C."/>
            <person name="Hyatt P.D."/>
            <person name="Larimer F."/>
            <person name="Detter C."/>
            <person name="Doggett N."/>
            <person name="Glavina T."/>
            <person name="Hawkins T."/>
            <person name="Richardson P."/>
            <person name="Lucas S."/>
            <person name="Kohara Y."/>
            <person name="Levine M."/>
            <person name="Satoh N."/>
            <person name="Rokhsar D.S."/>
        </authorList>
    </citation>
    <scope>NUCLEOTIDE SEQUENCE [LARGE SCALE GENOMIC DNA]</scope>
</reference>
<feature type="chain" id="PRO_5003577981" description="LCCL domain-containing protein" evidence="6">
    <location>
        <begin position="19"/>
        <end position="243"/>
    </location>
</feature>
<dbReference type="FunFam" id="2.170.130.20:FF:000001">
    <property type="entry name" value="Cysteine-rich secretory protein LCCL domain-containing 1"/>
    <property type="match status" value="1"/>
</dbReference>
<evidence type="ECO:0000256" key="1">
    <source>
        <dbReference type="ARBA" id="ARBA00004613"/>
    </source>
</evidence>
<evidence type="ECO:0000256" key="5">
    <source>
        <dbReference type="ARBA" id="ARBA00023157"/>
    </source>
</evidence>
<keyword evidence="4" id="KW-0677">Repeat</keyword>
<dbReference type="InterPro" id="IPR036609">
    <property type="entry name" value="LCCL_sf"/>
</dbReference>
<dbReference type="InParanoid" id="H2Y2I6"/>
<keyword evidence="9" id="KW-1185">Reference proteome</keyword>
<feature type="domain" description="LCCL" evidence="7">
    <location>
        <begin position="141"/>
        <end position="214"/>
    </location>
</feature>
<accession>H2Y2I6</accession>
<comment type="subcellular location">
    <subcellularLocation>
        <location evidence="1">Secreted</location>
    </subcellularLocation>
</comment>
<dbReference type="HOGENOM" id="CLU_1144789_0_0_1"/>
<reference evidence="8" key="2">
    <citation type="journal article" date="2008" name="Genome Biol.">
        <title>Improved genome assembly and evidence-based global gene model set for the chordate Ciona intestinalis: new insight into intron and operon populations.</title>
        <authorList>
            <person name="Satou Y."/>
            <person name="Mineta K."/>
            <person name="Ogasawara M."/>
            <person name="Sasakura Y."/>
            <person name="Shoguchi E."/>
            <person name="Ueno K."/>
            <person name="Yamada L."/>
            <person name="Matsumoto J."/>
            <person name="Wasserscheid J."/>
            <person name="Dewar K."/>
            <person name="Wiley G.B."/>
            <person name="Macmil S.L."/>
            <person name="Roe B.A."/>
            <person name="Zeller R.W."/>
            <person name="Hastings K.E."/>
            <person name="Lemaire P."/>
            <person name="Lindquist E."/>
            <person name="Endo T."/>
            <person name="Hotta K."/>
            <person name="Inaba K."/>
        </authorList>
    </citation>
    <scope>NUCLEOTIDE SEQUENCE [LARGE SCALE GENOMIC DNA]</scope>
    <source>
        <strain evidence="8">wild type</strain>
    </source>
</reference>
<dbReference type="AlphaFoldDB" id="H2Y2I6"/>
<protein>
    <recommendedName>
        <fullName evidence="7">LCCL domain-containing protein</fullName>
    </recommendedName>
</protein>
<dbReference type="Proteomes" id="UP000008144">
    <property type="component" value="Chromosome 7"/>
</dbReference>
<reference evidence="8" key="4">
    <citation type="submission" date="2025-09" db="UniProtKB">
        <authorList>
            <consortium name="Ensembl"/>
        </authorList>
    </citation>
    <scope>IDENTIFICATION</scope>
</reference>
<dbReference type="Pfam" id="PF03815">
    <property type="entry name" value="LCCL"/>
    <property type="match status" value="2"/>
</dbReference>
<dbReference type="Gene3D" id="2.170.130.20">
    <property type="entry name" value="LCCL-like domain"/>
    <property type="match status" value="2"/>
</dbReference>
<dbReference type="PROSITE" id="PS50820">
    <property type="entry name" value="LCCL"/>
    <property type="match status" value="2"/>
</dbReference>
<name>H2Y2I6_CIOIN</name>
<dbReference type="SMART" id="SM00603">
    <property type="entry name" value="LCCL"/>
    <property type="match status" value="2"/>
</dbReference>
<reference evidence="8" key="3">
    <citation type="submission" date="2025-08" db="UniProtKB">
        <authorList>
            <consortium name="Ensembl"/>
        </authorList>
    </citation>
    <scope>IDENTIFICATION</scope>
</reference>
<keyword evidence="2" id="KW-0964">Secreted</keyword>
<evidence type="ECO:0000259" key="7">
    <source>
        <dbReference type="PROSITE" id="PS50820"/>
    </source>
</evidence>
<proteinExistence type="predicted"/>
<dbReference type="GO" id="GO:0005576">
    <property type="term" value="C:extracellular region"/>
    <property type="evidence" value="ECO:0007669"/>
    <property type="project" value="UniProtKB-SubCell"/>
</dbReference>
<organism evidence="8 9">
    <name type="scientific">Ciona intestinalis</name>
    <name type="common">Transparent sea squirt</name>
    <name type="synonym">Ascidia intestinalis</name>
    <dbReference type="NCBI Taxonomy" id="7719"/>
    <lineage>
        <taxon>Eukaryota</taxon>
        <taxon>Metazoa</taxon>
        <taxon>Chordata</taxon>
        <taxon>Tunicata</taxon>
        <taxon>Ascidiacea</taxon>
        <taxon>Phlebobranchia</taxon>
        <taxon>Cionidae</taxon>
        <taxon>Ciona</taxon>
    </lineage>
</organism>
<evidence type="ECO:0000256" key="3">
    <source>
        <dbReference type="ARBA" id="ARBA00022729"/>
    </source>
</evidence>
<evidence type="ECO:0000256" key="6">
    <source>
        <dbReference type="SAM" id="SignalP"/>
    </source>
</evidence>
<dbReference type="PANTHER" id="PTHR31331:SF1">
    <property type="entry name" value="CYSTEINE RICH SECRETORY PROTEIN LCCL DOMAIN CONTAINING 2"/>
    <property type="match status" value="1"/>
</dbReference>
<dbReference type="InterPro" id="IPR004043">
    <property type="entry name" value="LCCL"/>
</dbReference>
<evidence type="ECO:0000256" key="4">
    <source>
        <dbReference type="ARBA" id="ARBA00022737"/>
    </source>
</evidence>